<dbReference type="RefSeq" id="WP_226728062.1">
    <property type="nucleotide sequence ID" value="NZ_JAJAUY010000058.1"/>
</dbReference>
<dbReference type="Gene3D" id="1.10.1200.10">
    <property type="entry name" value="ACP-like"/>
    <property type="match status" value="1"/>
</dbReference>
<sequence length="95" mass="10200">MLNDQNVQEIIEREIQAVVLSSDEEELSLDDELLKSGVNSLMLAQLLIQLETELGVDPFGEQLSITEIRTLRELVGAYEAALEKAATGAGATAGA</sequence>
<gene>
    <name evidence="2" type="ORF">LG632_16460</name>
</gene>
<accession>A0ABS8B8N8</accession>
<protein>
    <submittedName>
        <fullName evidence="2">Acyl carrier protein</fullName>
    </submittedName>
</protein>
<dbReference type="Pfam" id="PF00550">
    <property type="entry name" value="PP-binding"/>
    <property type="match status" value="1"/>
</dbReference>
<organism evidence="2 3">
    <name type="scientific">Streptomyces antimicrobicus</name>
    <dbReference type="NCBI Taxonomy" id="2883108"/>
    <lineage>
        <taxon>Bacteria</taxon>
        <taxon>Bacillati</taxon>
        <taxon>Actinomycetota</taxon>
        <taxon>Actinomycetes</taxon>
        <taxon>Kitasatosporales</taxon>
        <taxon>Streptomycetaceae</taxon>
        <taxon>Streptomyces</taxon>
    </lineage>
</organism>
<dbReference type="SUPFAM" id="SSF47336">
    <property type="entry name" value="ACP-like"/>
    <property type="match status" value="1"/>
</dbReference>
<dbReference type="PROSITE" id="PS50075">
    <property type="entry name" value="CARRIER"/>
    <property type="match status" value="1"/>
</dbReference>
<evidence type="ECO:0000313" key="2">
    <source>
        <dbReference type="EMBL" id="MCB5180973.1"/>
    </source>
</evidence>
<feature type="domain" description="Carrier" evidence="1">
    <location>
        <begin position="6"/>
        <end position="82"/>
    </location>
</feature>
<reference evidence="2 3" key="1">
    <citation type="submission" date="2021-10" db="EMBL/GenBank/DDBJ databases">
        <title>Streptomyces sp. strain SMC 277, a novel streptomycete isolated from soil.</title>
        <authorList>
            <person name="Chanama M."/>
        </authorList>
    </citation>
    <scope>NUCLEOTIDE SEQUENCE [LARGE SCALE GENOMIC DNA]</scope>
    <source>
        <strain evidence="2 3">SMC 277</strain>
    </source>
</reference>
<evidence type="ECO:0000259" key="1">
    <source>
        <dbReference type="PROSITE" id="PS50075"/>
    </source>
</evidence>
<dbReference type="Proteomes" id="UP001199054">
    <property type="component" value="Unassembled WGS sequence"/>
</dbReference>
<proteinExistence type="predicted"/>
<comment type="caution">
    <text evidence="2">The sequence shown here is derived from an EMBL/GenBank/DDBJ whole genome shotgun (WGS) entry which is preliminary data.</text>
</comment>
<name>A0ABS8B8N8_9ACTN</name>
<keyword evidence="3" id="KW-1185">Reference proteome</keyword>
<evidence type="ECO:0000313" key="3">
    <source>
        <dbReference type="Proteomes" id="UP001199054"/>
    </source>
</evidence>
<dbReference type="InterPro" id="IPR009081">
    <property type="entry name" value="PP-bd_ACP"/>
</dbReference>
<dbReference type="InterPro" id="IPR036736">
    <property type="entry name" value="ACP-like_sf"/>
</dbReference>
<dbReference type="EMBL" id="JAJAUY010000058">
    <property type="protein sequence ID" value="MCB5180973.1"/>
    <property type="molecule type" value="Genomic_DNA"/>
</dbReference>